<gene>
    <name evidence="2" type="ORF">SAMN05216323_104723</name>
</gene>
<dbReference type="RefSeq" id="WP_092439359.1">
    <property type="nucleotide sequence ID" value="NZ_FMYP01000047.1"/>
</dbReference>
<dbReference type="SUPFAM" id="SSF52402">
    <property type="entry name" value="Adenine nucleotide alpha hydrolases-like"/>
    <property type="match status" value="1"/>
</dbReference>
<sequence>MDEKQKIILVPWDFTESAELAFQHAIQLARVASNDILLFHMIPPKLFEGSKVRQKKVDVARHLLKEEAERLNQKYGMRPDVLVSAGSLKKAVIELLAGGLVNLVIVYKTYAVSSKKSIDSSRFLRGIKDAIVPFLVVEAPPAHSHYIEIVVPIDPDKKYKETVHWIIHLSKYYQCNINLIKPYLNDETKKRSMASNIFFTKKMLDGNKIVYGIKTAKKNKSYTEEIYSFANNIDADLILIMSDKYDKYVRTKTEEQTTEHVPIMCINPRVRKYQSFA</sequence>
<proteinExistence type="predicted"/>
<dbReference type="Pfam" id="PF00582">
    <property type="entry name" value="Usp"/>
    <property type="match status" value="1"/>
</dbReference>
<keyword evidence="3" id="KW-1185">Reference proteome</keyword>
<feature type="domain" description="UspA" evidence="1">
    <location>
        <begin position="6"/>
        <end position="90"/>
    </location>
</feature>
<dbReference type="Gene3D" id="3.40.50.12370">
    <property type="match status" value="1"/>
</dbReference>
<evidence type="ECO:0000313" key="2">
    <source>
        <dbReference type="EMBL" id="SDC73529.1"/>
    </source>
</evidence>
<dbReference type="Proteomes" id="UP000199452">
    <property type="component" value="Unassembled WGS sequence"/>
</dbReference>
<dbReference type="OrthoDB" id="1092304at2"/>
<dbReference type="AlphaFoldDB" id="A0A1G6P0F5"/>
<evidence type="ECO:0000313" key="3">
    <source>
        <dbReference type="Proteomes" id="UP000199452"/>
    </source>
</evidence>
<organism evidence="2 3">
    <name type="scientific">Williamwhitmania taraxaci</name>
    <dbReference type="NCBI Taxonomy" id="1640674"/>
    <lineage>
        <taxon>Bacteria</taxon>
        <taxon>Pseudomonadati</taxon>
        <taxon>Bacteroidota</taxon>
        <taxon>Bacteroidia</taxon>
        <taxon>Bacteroidales</taxon>
        <taxon>Williamwhitmaniaceae</taxon>
        <taxon>Williamwhitmania</taxon>
    </lineage>
</organism>
<name>A0A1G6P0F5_9BACT</name>
<dbReference type="CDD" id="cd00293">
    <property type="entry name" value="USP-like"/>
    <property type="match status" value="1"/>
</dbReference>
<dbReference type="EMBL" id="FMYP01000047">
    <property type="protein sequence ID" value="SDC73529.1"/>
    <property type="molecule type" value="Genomic_DNA"/>
</dbReference>
<dbReference type="InterPro" id="IPR006016">
    <property type="entry name" value="UspA"/>
</dbReference>
<reference evidence="2 3" key="1">
    <citation type="submission" date="2016-09" db="EMBL/GenBank/DDBJ databases">
        <authorList>
            <person name="Capua I."/>
            <person name="De Benedictis P."/>
            <person name="Joannis T."/>
            <person name="Lombin L.H."/>
            <person name="Cattoli G."/>
        </authorList>
    </citation>
    <scope>NUCLEOTIDE SEQUENCE [LARGE SCALE GENOMIC DNA]</scope>
    <source>
        <strain evidence="2 3">A7P-90m</strain>
    </source>
</reference>
<evidence type="ECO:0000259" key="1">
    <source>
        <dbReference type="Pfam" id="PF00582"/>
    </source>
</evidence>
<accession>A0A1G6P0F5</accession>
<protein>
    <submittedName>
        <fullName evidence="2">Universal stress protein family protein</fullName>
    </submittedName>
</protein>